<proteinExistence type="predicted"/>
<organism evidence="2 3">
    <name type="scientific">Flavobacterium fragile</name>
    <dbReference type="NCBI Taxonomy" id="2949085"/>
    <lineage>
        <taxon>Bacteria</taxon>
        <taxon>Pseudomonadati</taxon>
        <taxon>Bacteroidota</taxon>
        <taxon>Flavobacteriia</taxon>
        <taxon>Flavobacteriales</taxon>
        <taxon>Flavobacteriaceae</taxon>
        <taxon>Flavobacterium</taxon>
    </lineage>
</organism>
<keyword evidence="1" id="KW-0472">Membrane</keyword>
<keyword evidence="1" id="KW-1133">Transmembrane helix</keyword>
<evidence type="ECO:0000256" key="1">
    <source>
        <dbReference type="SAM" id="Phobius"/>
    </source>
</evidence>
<gene>
    <name evidence="2" type="ORF">NAT47_09005</name>
</gene>
<dbReference type="EMBL" id="JAMLJN010000006">
    <property type="protein sequence ID" value="MCL9770556.1"/>
    <property type="molecule type" value="Genomic_DNA"/>
</dbReference>
<dbReference type="Proteomes" id="UP001203342">
    <property type="component" value="Unassembled WGS sequence"/>
</dbReference>
<feature type="transmembrane region" description="Helical" evidence="1">
    <location>
        <begin position="34"/>
        <end position="56"/>
    </location>
</feature>
<dbReference type="RefSeq" id="WP_250582068.1">
    <property type="nucleotide sequence ID" value="NZ_JAMLJN010000006.1"/>
</dbReference>
<sequence>MRLLLAITVLYSLIPLFVYWFTKSRLNKEIKPILPFIVLCFIAGLYEFIFTTILRFNTIPWFYTYDLLAFFSIQYFFYNVLDKKVKKLVWISSCLYLIIFTNAVIHHTIENYLNYLSYLTSFVTLLILIYSIKWFKKVFMETTLVSLADSPTFYFVTGFLFYYSGVVVLFLLAQSIYHNNNSHLQYYWLINLFFNIFHKTVLIIGIWKARKN</sequence>
<feature type="transmembrane region" description="Helical" evidence="1">
    <location>
        <begin position="88"/>
        <end position="109"/>
    </location>
</feature>
<feature type="transmembrane region" description="Helical" evidence="1">
    <location>
        <begin position="115"/>
        <end position="132"/>
    </location>
</feature>
<evidence type="ECO:0008006" key="4">
    <source>
        <dbReference type="Google" id="ProtNLM"/>
    </source>
</evidence>
<feature type="transmembrane region" description="Helical" evidence="1">
    <location>
        <begin position="153"/>
        <end position="173"/>
    </location>
</feature>
<reference evidence="2 3" key="1">
    <citation type="submission" date="2022-05" db="EMBL/GenBank/DDBJ databases">
        <title>Flavobacterium sp., isolated from activated sludge.</title>
        <authorList>
            <person name="Ran Q."/>
        </authorList>
    </citation>
    <scope>NUCLEOTIDE SEQUENCE [LARGE SCALE GENOMIC DNA]</scope>
    <source>
        <strain evidence="2 3">HXWNR69</strain>
    </source>
</reference>
<feature type="transmembrane region" description="Helical" evidence="1">
    <location>
        <begin position="6"/>
        <end position="22"/>
    </location>
</feature>
<name>A0ABT0THV4_9FLAO</name>
<keyword evidence="1" id="KW-0812">Transmembrane</keyword>
<keyword evidence="3" id="KW-1185">Reference proteome</keyword>
<accession>A0ABT0THV4</accession>
<feature type="transmembrane region" description="Helical" evidence="1">
    <location>
        <begin position="62"/>
        <end position="81"/>
    </location>
</feature>
<protein>
    <recommendedName>
        <fullName evidence="4">YhhN-like protein</fullName>
    </recommendedName>
</protein>
<comment type="caution">
    <text evidence="2">The sequence shown here is derived from an EMBL/GenBank/DDBJ whole genome shotgun (WGS) entry which is preliminary data.</text>
</comment>
<evidence type="ECO:0000313" key="3">
    <source>
        <dbReference type="Proteomes" id="UP001203342"/>
    </source>
</evidence>
<evidence type="ECO:0000313" key="2">
    <source>
        <dbReference type="EMBL" id="MCL9770556.1"/>
    </source>
</evidence>
<feature type="transmembrane region" description="Helical" evidence="1">
    <location>
        <begin position="185"/>
        <end position="207"/>
    </location>
</feature>